<sequence>MSTKQKSLVIPQQFGTLAVQDTDIPVPAAGELLVRVEAAALNPVDWKIQVYGDVAVPMAYPGVLGTDGSGVVVRVGEGVTSLAVGDRVLFQSSYTKRSATFQHYCVVPADLAAKIPSNLSFDEAATIPLACFTAAASLYNDKQPGNGGAGLLPPWKEGGRNKYAGQPIVVIGGASSVGQYAIQFAKLSGFSPIIATASLHNEAYVKSLGASHVIDRNAVLQDAVLEILKEAPKFVFDAIGDPDIQLMGYELVAPGGTLIDALPCMIDQSKLQSDKEYVFIIAGPFMPHAHALGVSFYQHLTQLFESGDLKPSKPEVLPDGLTGVIAGLEKLKNGKVSGVKLVAHPQETQ</sequence>
<dbReference type="Gene3D" id="3.40.50.720">
    <property type="entry name" value="NAD(P)-binding Rossmann-like Domain"/>
    <property type="match status" value="1"/>
</dbReference>
<dbReference type="Proteomes" id="UP000703269">
    <property type="component" value="Unassembled WGS sequence"/>
</dbReference>
<dbReference type="SUPFAM" id="SSF50129">
    <property type="entry name" value="GroES-like"/>
    <property type="match status" value="1"/>
</dbReference>
<organism evidence="2 3">
    <name type="scientific">Phanerochaete sordida</name>
    <dbReference type="NCBI Taxonomy" id="48140"/>
    <lineage>
        <taxon>Eukaryota</taxon>
        <taxon>Fungi</taxon>
        <taxon>Dikarya</taxon>
        <taxon>Basidiomycota</taxon>
        <taxon>Agaricomycotina</taxon>
        <taxon>Agaricomycetes</taxon>
        <taxon>Polyporales</taxon>
        <taxon>Phanerochaetaceae</taxon>
        <taxon>Phanerochaete</taxon>
    </lineage>
</organism>
<dbReference type="InterPro" id="IPR011032">
    <property type="entry name" value="GroES-like_sf"/>
</dbReference>
<dbReference type="EMBL" id="BPQB01000089">
    <property type="protein sequence ID" value="GJE98512.1"/>
    <property type="molecule type" value="Genomic_DNA"/>
</dbReference>
<dbReference type="AlphaFoldDB" id="A0A9P3GN73"/>
<dbReference type="InterPro" id="IPR020843">
    <property type="entry name" value="ER"/>
</dbReference>
<evidence type="ECO:0000313" key="2">
    <source>
        <dbReference type="EMBL" id="GJE98512.1"/>
    </source>
</evidence>
<evidence type="ECO:0000313" key="3">
    <source>
        <dbReference type="Proteomes" id="UP000703269"/>
    </source>
</evidence>
<dbReference type="Pfam" id="PF00107">
    <property type="entry name" value="ADH_zinc_N"/>
    <property type="match status" value="1"/>
</dbReference>
<feature type="domain" description="Enoyl reductase (ER)" evidence="1">
    <location>
        <begin position="12"/>
        <end position="343"/>
    </location>
</feature>
<dbReference type="InterPro" id="IPR013149">
    <property type="entry name" value="ADH-like_C"/>
</dbReference>
<gene>
    <name evidence="2" type="ORF">PsYK624_147440</name>
</gene>
<dbReference type="OrthoDB" id="3233595at2759"/>
<keyword evidence="3" id="KW-1185">Reference proteome</keyword>
<dbReference type="InterPro" id="IPR036291">
    <property type="entry name" value="NAD(P)-bd_dom_sf"/>
</dbReference>
<protein>
    <submittedName>
        <fullName evidence="2">Zinc-binding alcohol dehydrogenase family protein</fullName>
    </submittedName>
</protein>
<name>A0A9P3GN73_9APHY</name>
<dbReference type="CDD" id="cd08249">
    <property type="entry name" value="enoyl_reductase_like"/>
    <property type="match status" value="1"/>
</dbReference>
<dbReference type="InterPro" id="IPR013154">
    <property type="entry name" value="ADH-like_N"/>
</dbReference>
<dbReference type="GO" id="GO:0016651">
    <property type="term" value="F:oxidoreductase activity, acting on NAD(P)H"/>
    <property type="evidence" value="ECO:0007669"/>
    <property type="project" value="InterPro"/>
</dbReference>
<reference evidence="2 3" key="1">
    <citation type="submission" date="2021-08" db="EMBL/GenBank/DDBJ databases">
        <title>Draft Genome Sequence of Phanerochaete sordida strain YK-624.</title>
        <authorList>
            <person name="Mori T."/>
            <person name="Dohra H."/>
            <person name="Suzuki T."/>
            <person name="Kawagishi H."/>
            <person name="Hirai H."/>
        </authorList>
    </citation>
    <scope>NUCLEOTIDE SEQUENCE [LARGE SCALE GENOMIC DNA]</scope>
    <source>
        <strain evidence="2 3">YK-624</strain>
    </source>
</reference>
<dbReference type="PANTHER" id="PTHR45348:SF2">
    <property type="entry name" value="ZINC-TYPE ALCOHOL DEHYDROGENASE-LIKE PROTEIN C2E1P3.01"/>
    <property type="match status" value="1"/>
</dbReference>
<dbReference type="Pfam" id="PF08240">
    <property type="entry name" value="ADH_N"/>
    <property type="match status" value="1"/>
</dbReference>
<dbReference type="PANTHER" id="PTHR45348">
    <property type="entry name" value="HYPOTHETICAL OXIDOREDUCTASE (EUROFUNG)"/>
    <property type="match status" value="1"/>
</dbReference>
<dbReference type="SUPFAM" id="SSF51735">
    <property type="entry name" value="NAD(P)-binding Rossmann-fold domains"/>
    <property type="match status" value="1"/>
</dbReference>
<evidence type="ECO:0000259" key="1">
    <source>
        <dbReference type="SMART" id="SM00829"/>
    </source>
</evidence>
<accession>A0A9P3GN73</accession>
<dbReference type="InterPro" id="IPR047122">
    <property type="entry name" value="Trans-enoyl_RdTase-like"/>
</dbReference>
<proteinExistence type="predicted"/>
<comment type="caution">
    <text evidence="2">The sequence shown here is derived from an EMBL/GenBank/DDBJ whole genome shotgun (WGS) entry which is preliminary data.</text>
</comment>
<dbReference type="Gene3D" id="3.90.180.10">
    <property type="entry name" value="Medium-chain alcohol dehydrogenases, catalytic domain"/>
    <property type="match status" value="1"/>
</dbReference>
<dbReference type="SMART" id="SM00829">
    <property type="entry name" value="PKS_ER"/>
    <property type="match status" value="1"/>
</dbReference>